<keyword evidence="1" id="KW-1133">Transmembrane helix</keyword>
<feature type="transmembrane region" description="Helical" evidence="1">
    <location>
        <begin position="66"/>
        <end position="92"/>
    </location>
</feature>
<feature type="transmembrane region" description="Helical" evidence="1">
    <location>
        <begin position="104"/>
        <end position="120"/>
    </location>
</feature>
<keyword evidence="3" id="KW-1185">Reference proteome</keyword>
<dbReference type="EMBL" id="SNXZ01000001">
    <property type="protein sequence ID" value="TDQ05609.1"/>
    <property type="molecule type" value="Genomic_DNA"/>
</dbReference>
<feature type="transmembrane region" description="Helical" evidence="1">
    <location>
        <begin position="24"/>
        <end position="46"/>
    </location>
</feature>
<reference evidence="2 3" key="1">
    <citation type="submission" date="2019-03" db="EMBL/GenBank/DDBJ databases">
        <title>Genomic Encyclopedia of Type Strains, Phase IV (KMG-IV): sequencing the most valuable type-strain genomes for metagenomic binning, comparative biology and taxonomic classification.</title>
        <authorList>
            <person name="Goeker M."/>
        </authorList>
    </citation>
    <scope>NUCLEOTIDE SEQUENCE [LARGE SCALE GENOMIC DNA]</scope>
    <source>
        <strain evidence="2 3">DSM 45361</strain>
    </source>
</reference>
<feature type="transmembrane region" description="Helical" evidence="1">
    <location>
        <begin position="126"/>
        <end position="148"/>
    </location>
</feature>
<dbReference type="AlphaFoldDB" id="A0A4R6SNB4"/>
<evidence type="ECO:0000256" key="1">
    <source>
        <dbReference type="SAM" id="Phobius"/>
    </source>
</evidence>
<name>A0A4R6SNB4_LABRH</name>
<protein>
    <submittedName>
        <fullName evidence="2">Uncharacterized protein</fullName>
    </submittedName>
</protein>
<accession>A0A4R6SNB4</accession>
<keyword evidence="1" id="KW-0812">Transmembrane</keyword>
<keyword evidence="1" id="KW-0472">Membrane</keyword>
<gene>
    <name evidence="2" type="ORF">EV186_1011583</name>
</gene>
<evidence type="ECO:0000313" key="3">
    <source>
        <dbReference type="Proteomes" id="UP000295444"/>
    </source>
</evidence>
<organism evidence="2 3">
    <name type="scientific">Labedaea rhizosphaerae</name>
    <dbReference type="NCBI Taxonomy" id="598644"/>
    <lineage>
        <taxon>Bacteria</taxon>
        <taxon>Bacillati</taxon>
        <taxon>Actinomycetota</taxon>
        <taxon>Actinomycetes</taxon>
        <taxon>Pseudonocardiales</taxon>
        <taxon>Pseudonocardiaceae</taxon>
        <taxon>Labedaea</taxon>
    </lineage>
</organism>
<comment type="caution">
    <text evidence="2">The sequence shown here is derived from an EMBL/GenBank/DDBJ whole genome shotgun (WGS) entry which is preliminary data.</text>
</comment>
<sequence>MPTAAEAKAAQGTDPTPRPVQTAIGMLFASGAVCLIAGILVLLFRQAQIDYQVQHPPAPNLTRDDIAGNVTIQAVLLIIAAVVNAAFIWLFGIKVRIGDKRSRTRLTVIVLLLGLFQFFFGSPISAFGVLIGLIGLIMLFLPSVKSFFVKQ</sequence>
<proteinExistence type="predicted"/>
<dbReference type="Proteomes" id="UP000295444">
    <property type="component" value="Unassembled WGS sequence"/>
</dbReference>
<evidence type="ECO:0000313" key="2">
    <source>
        <dbReference type="EMBL" id="TDQ05609.1"/>
    </source>
</evidence>